<accession>A0A8H7YEQ5</accession>
<dbReference type="AlphaFoldDB" id="A0A8H7YEQ5"/>
<name>A0A8H7YEQ5_AJECA</name>
<comment type="caution">
    <text evidence="1">The sequence shown here is derived from an EMBL/GenBank/DDBJ whole genome shotgun (WGS) entry which is preliminary data.</text>
</comment>
<dbReference type="Proteomes" id="UP000670092">
    <property type="component" value="Unassembled WGS sequence"/>
</dbReference>
<gene>
    <name evidence="1" type="ORF">I7I52_08203</name>
</gene>
<evidence type="ECO:0000313" key="1">
    <source>
        <dbReference type="EMBL" id="KAG5291010.1"/>
    </source>
</evidence>
<organism evidence="1 2">
    <name type="scientific">Ajellomyces capsulatus</name>
    <name type="common">Darling's disease fungus</name>
    <name type="synonym">Histoplasma capsulatum</name>
    <dbReference type="NCBI Taxonomy" id="5037"/>
    <lineage>
        <taxon>Eukaryota</taxon>
        <taxon>Fungi</taxon>
        <taxon>Dikarya</taxon>
        <taxon>Ascomycota</taxon>
        <taxon>Pezizomycotina</taxon>
        <taxon>Eurotiomycetes</taxon>
        <taxon>Eurotiomycetidae</taxon>
        <taxon>Onygenales</taxon>
        <taxon>Ajellomycetaceae</taxon>
        <taxon>Histoplasma</taxon>
    </lineage>
</organism>
<protein>
    <submittedName>
        <fullName evidence="1">Uncharacterized protein</fullName>
    </submittedName>
</protein>
<evidence type="ECO:0000313" key="2">
    <source>
        <dbReference type="Proteomes" id="UP000670092"/>
    </source>
</evidence>
<reference evidence="1 2" key="1">
    <citation type="submission" date="2021-01" db="EMBL/GenBank/DDBJ databases">
        <title>Chromosome-level genome assembly of a human fungal pathogen reveals clustering of transcriptionally co-regulated genes.</title>
        <authorList>
            <person name="Voorhies M."/>
            <person name="Cohen S."/>
            <person name="Shea T.P."/>
            <person name="Petrus S."/>
            <person name="Munoz J.F."/>
            <person name="Poplawski S."/>
            <person name="Goldman W.E."/>
            <person name="Michael T."/>
            <person name="Cuomo C.A."/>
            <person name="Sil A."/>
            <person name="Beyhan S."/>
        </authorList>
    </citation>
    <scope>NUCLEOTIDE SEQUENCE [LARGE SCALE GENOMIC DNA]</scope>
    <source>
        <strain evidence="1 2">G184AR</strain>
    </source>
</reference>
<proteinExistence type="predicted"/>
<dbReference type="EMBL" id="JAEVHI010000005">
    <property type="protein sequence ID" value="KAG5291010.1"/>
    <property type="molecule type" value="Genomic_DNA"/>
</dbReference>
<dbReference type="VEuPathDB" id="FungiDB:I7I52_08203"/>
<sequence>MPLPESTALPLSFIRSINWEVSTSGHVGNTERYMRQISCHILHSQSLVSLYVSPFNHQSICIAITTMRDNKS</sequence>